<feature type="binding site" evidence="10">
    <location>
        <begin position="35"/>
        <end position="39"/>
    </location>
    <ligand>
        <name>NAD(+)</name>
        <dbReference type="ChEBI" id="CHEBI:57540"/>
    </ligand>
</feature>
<keyword evidence="1 10" id="KW-0436">Ligase</keyword>
<keyword evidence="3 10" id="KW-0479">Metal-binding</keyword>
<dbReference type="InterPro" id="IPR001357">
    <property type="entry name" value="BRCT_dom"/>
</dbReference>
<dbReference type="HAMAP" id="MF_01588">
    <property type="entry name" value="DNA_ligase_A"/>
    <property type="match status" value="1"/>
</dbReference>
<evidence type="ECO:0000256" key="10">
    <source>
        <dbReference type="HAMAP-Rule" id="MF_01588"/>
    </source>
</evidence>
<dbReference type="SUPFAM" id="SSF47781">
    <property type="entry name" value="RuvA domain 2-like"/>
    <property type="match status" value="1"/>
</dbReference>
<feature type="binding site" evidence="10">
    <location>
        <begin position="84"/>
        <end position="85"/>
    </location>
    <ligand>
        <name>NAD(+)</name>
        <dbReference type="ChEBI" id="CHEBI:57540"/>
    </ligand>
</feature>
<evidence type="ECO:0000256" key="6">
    <source>
        <dbReference type="ARBA" id="ARBA00023027"/>
    </source>
</evidence>
<dbReference type="InterPro" id="IPR036420">
    <property type="entry name" value="BRCT_dom_sf"/>
</dbReference>
<dbReference type="AlphaFoldDB" id="A0A420VET2"/>
<dbReference type="Gene3D" id="3.40.50.10190">
    <property type="entry name" value="BRCT domain"/>
    <property type="match status" value="1"/>
</dbReference>
<name>A0A420VET2_9BACI</name>
<reference evidence="12 13" key="1">
    <citation type="submission" date="2013-12" db="EMBL/GenBank/DDBJ databases">
        <title>Genome and proteome characterization of Caldibacillus debilis GB1 derived from a cellulolytic aero-tolerant co-culture.</title>
        <authorList>
            <person name="Wushke S.T."/>
            <person name="Zhang X."/>
            <person name="Fristensky B."/>
            <person name="Wilkins J.A."/>
            <person name="Levin D.B."/>
            <person name="Sparling R."/>
        </authorList>
    </citation>
    <scope>NUCLEOTIDE SEQUENCE [LARGE SCALE GENOMIC DNA]</scope>
    <source>
        <strain evidence="12 13">GB1</strain>
    </source>
</reference>
<keyword evidence="8 10" id="KW-0464">Manganese</keyword>
<evidence type="ECO:0000256" key="7">
    <source>
        <dbReference type="ARBA" id="ARBA00023204"/>
    </source>
</evidence>
<keyword evidence="13" id="KW-1185">Reference proteome</keyword>
<evidence type="ECO:0000256" key="9">
    <source>
        <dbReference type="ARBA" id="ARBA00034005"/>
    </source>
</evidence>
<feature type="binding site" evidence="10">
    <location>
        <position position="166"/>
    </location>
    <ligand>
        <name>NAD(+)</name>
        <dbReference type="ChEBI" id="CHEBI:57540"/>
    </ligand>
</feature>
<feature type="active site" description="N6-AMP-lysine intermediate" evidence="10">
    <location>
        <position position="111"/>
    </location>
</feature>
<evidence type="ECO:0000256" key="2">
    <source>
        <dbReference type="ARBA" id="ARBA00022705"/>
    </source>
</evidence>
<feature type="binding site" evidence="10">
    <location>
        <position position="399"/>
    </location>
    <ligand>
        <name>Zn(2+)</name>
        <dbReference type="ChEBI" id="CHEBI:29105"/>
    </ligand>
</feature>
<dbReference type="PANTHER" id="PTHR23389:SF9">
    <property type="entry name" value="DNA LIGASE"/>
    <property type="match status" value="1"/>
</dbReference>
<dbReference type="PROSITE" id="PS50172">
    <property type="entry name" value="BRCT"/>
    <property type="match status" value="1"/>
</dbReference>
<dbReference type="SUPFAM" id="SSF50249">
    <property type="entry name" value="Nucleic acid-binding proteins"/>
    <property type="match status" value="1"/>
</dbReference>
<evidence type="ECO:0000256" key="5">
    <source>
        <dbReference type="ARBA" id="ARBA00022833"/>
    </source>
</evidence>
<dbReference type="InterPro" id="IPR010994">
    <property type="entry name" value="RuvA_2-like"/>
</dbReference>
<accession>A0A420VET2</accession>
<feature type="binding site" evidence="10">
    <location>
        <position position="415"/>
    </location>
    <ligand>
        <name>Zn(2+)</name>
        <dbReference type="ChEBI" id="CHEBI:29105"/>
    </ligand>
</feature>
<comment type="caution">
    <text evidence="10">Lacks conserved residue(s) required for the propagation of feature annotation.</text>
</comment>
<dbReference type="Gene3D" id="1.10.150.20">
    <property type="entry name" value="5' to 3' exonuclease, C-terminal subdomain"/>
    <property type="match status" value="2"/>
</dbReference>
<dbReference type="GO" id="GO:0006260">
    <property type="term" value="P:DNA replication"/>
    <property type="evidence" value="ECO:0007669"/>
    <property type="project" value="UniProtKB-KW"/>
</dbReference>
<dbReference type="SMART" id="SM00532">
    <property type="entry name" value="LIGANc"/>
    <property type="match status" value="1"/>
</dbReference>
<dbReference type="GO" id="GO:0003911">
    <property type="term" value="F:DNA ligase (NAD+) activity"/>
    <property type="evidence" value="ECO:0007669"/>
    <property type="project" value="UniProtKB-UniRule"/>
</dbReference>
<evidence type="ECO:0000256" key="1">
    <source>
        <dbReference type="ARBA" id="ARBA00022598"/>
    </source>
</evidence>
<feature type="binding site" evidence="10">
    <location>
        <position position="420"/>
    </location>
    <ligand>
        <name>Zn(2+)</name>
        <dbReference type="ChEBI" id="CHEBI:29105"/>
    </ligand>
</feature>
<dbReference type="PANTHER" id="PTHR23389">
    <property type="entry name" value="CHROMOSOME TRANSMISSION FIDELITY FACTOR 18"/>
    <property type="match status" value="1"/>
</dbReference>
<keyword evidence="4 10" id="KW-0227">DNA damage</keyword>
<comment type="catalytic activity">
    <reaction evidence="9 10">
        <text>NAD(+) + (deoxyribonucleotide)n-3'-hydroxyl + 5'-phospho-(deoxyribonucleotide)m = (deoxyribonucleotide)n+m + AMP + beta-nicotinamide D-nucleotide.</text>
        <dbReference type="EC" id="6.5.1.2"/>
    </reaction>
</comment>
<evidence type="ECO:0000313" key="13">
    <source>
        <dbReference type="Proteomes" id="UP000286235"/>
    </source>
</evidence>
<comment type="function">
    <text evidence="10">DNA ligase that catalyzes the formation of phosphodiester linkages between 5'-phosphoryl and 3'-hydroxyl groups in double-stranded DNA using NAD as a coenzyme and as the energy source for the reaction. It is essential for DNA replication and repair of damaged DNA.</text>
</comment>
<dbReference type="InterPro" id="IPR013839">
    <property type="entry name" value="DNAligase_adenylation"/>
</dbReference>
<dbReference type="Gene3D" id="3.30.470.30">
    <property type="entry name" value="DNA ligase/mRNA capping enzyme"/>
    <property type="match status" value="1"/>
</dbReference>
<dbReference type="EC" id="6.5.1.2" evidence="10"/>
<feature type="binding site" evidence="10">
    <location>
        <position position="402"/>
    </location>
    <ligand>
        <name>Zn(2+)</name>
        <dbReference type="ChEBI" id="CHEBI:29105"/>
    </ligand>
</feature>
<keyword evidence="6 10" id="KW-0520">NAD</keyword>
<dbReference type="GO" id="GO:0005829">
    <property type="term" value="C:cytosol"/>
    <property type="evidence" value="ECO:0007669"/>
    <property type="project" value="TreeGrafter"/>
</dbReference>
<dbReference type="Pfam" id="PF14520">
    <property type="entry name" value="HHH_5"/>
    <property type="match status" value="1"/>
</dbReference>
<dbReference type="CDD" id="cd17748">
    <property type="entry name" value="BRCT_DNA_ligase_like"/>
    <property type="match status" value="1"/>
</dbReference>
<feature type="domain" description="BRCT" evidence="11">
    <location>
        <begin position="584"/>
        <end position="671"/>
    </location>
</feature>
<dbReference type="SMART" id="SM00292">
    <property type="entry name" value="BRCT"/>
    <property type="match status" value="1"/>
</dbReference>
<evidence type="ECO:0000313" key="12">
    <source>
        <dbReference type="EMBL" id="RKO61883.1"/>
    </source>
</evidence>
<dbReference type="Gene3D" id="1.10.287.610">
    <property type="entry name" value="Helix hairpin bin"/>
    <property type="match status" value="1"/>
</dbReference>
<dbReference type="Gene3D" id="2.40.50.140">
    <property type="entry name" value="Nucleic acid-binding proteins"/>
    <property type="match status" value="1"/>
</dbReference>
<dbReference type="Pfam" id="PF12826">
    <property type="entry name" value="HHH_2"/>
    <property type="match status" value="1"/>
</dbReference>
<dbReference type="InterPro" id="IPR041663">
    <property type="entry name" value="DisA/LigA_HHH"/>
</dbReference>
<dbReference type="InterPro" id="IPR001679">
    <property type="entry name" value="DNA_ligase"/>
</dbReference>
<protein>
    <recommendedName>
        <fullName evidence="10">DNA ligase</fullName>
        <ecNumber evidence="10">6.5.1.2</ecNumber>
    </recommendedName>
    <alternativeName>
        <fullName evidence="10">Polydeoxyribonucleotide synthase [NAD(+)]</fullName>
    </alternativeName>
</protein>
<dbReference type="InterPro" id="IPR012340">
    <property type="entry name" value="NA-bd_OB-fold"/>
</dbReference>
<keyword evidence="7 10" id="KW-0234">DNA repair</keyword>
<feature type="binding site" evidence="10">
    <location>
        <position position="281"/>
    </location>
    <ligand>
        <name>NAD(+)</name>
        <dbReference type="ChEBI" id="CHEBI:57540"/>
    </ligand>
</feature>
<feature type="binding site" evidence="10">
    <location>
        <position position="305"/>
    </location>
    <ligand>
        <name>NAD(+)</name>
        <dbReference type="ChEBI" id="CHEBI:57540"/>
    </ligand>
</feature>
<comment type="cofactor">
    <cofactor evidence="10">
        <name>Mg(2+)</name>
        <dbReference type="ChEBI" id="CHEBI:18420"/>
    </cofactor>
    <cofactor evidence="10">
        <name>Mn(2+)</name>
        <dbReference type="ChEBI" id="CHEBI:29035"/>
    </cofactor>
</comment>
<evidence type="ECO:0000256" key="4">
    <source>
        <dbReference type="ARBA" id="ARBA00022763"/>
    </source>
</evidence>
<dbReference type="NCBIfam" id="NF005932">
    <property type="entry name" value="PRK07956.1"/>
    <property type="match status" value="1"/>
</dbReference>
<sequence>MNKEKERIKQEIEQLREEVLKHDLLYDAGKPIISDTEYDRLYAKLVELERRHPEFQTPDSPTQRIITKMVDGLEKVPHTEPMLSQEKAHTSDDLERFFEKVGKGEILVQQKLDGLTIVLKYQDGILRQAVTRGDGYIGEDVTHAIRNVKNLPAFIPFEGYLELRAEAIIPFEDFERINTDGRYRSPRNLVSGSVRTLSAKTARERGVLVFVFDVIHIEGIEGQTFEKDTERLNFIHTLGFPVVETEVFGPGERERLKMYCLDYSRKVRPGLPYMVDGLVLKIDDLARRAELGYTAKYPRWAVAFKFDSLDATTKLVDVVWTVGPSGQLTPNAVLEPVEIDGVTISRASLANIDNIRKRDIKIGDTVVVARANDVIPQVVSSIQELRTGEERDIEIPDVCPVCGGKVEVYGWRPVCVNPDCSAQKKRRLEVFVSRPGLNINGLGEKTIDTFYEAGLVREYTDIFELKYKKQEILALPGFSEKSVEKMLAGIEEAKKAPLSKLLFALSIPNCGEETAKRIARHFGSLDAMLSLDAEALRLKLLEIDDVGDIVADGVVTYFMDDKNRRAMEELLALGFEAKEVVQEVVRSAVTGKTFVITGALKSGSRNEVKKQIEAHGGKVAGSVSKSTDYLVMGGYDHRTGEGLNPTSSKSKKALELGIPIISEEQLLEMLG</sequence>
<comment type="caution">
    <text evidence="12">The sequence shown here is derived from an EMBL/GenBank/DDBJ whole genome shotgun (WGS) entry which is preliminary data.</text>
</comment>
<dbReference type="RefSeq" id="WP_120669385.1">
    <property type="nucleotide sequence ID" value="NZ_AZRV01000035.1"/>
</dbReference>
<keyword evidence="10" id="KW-0460">Magnesium</keyword>
<proteinExistence type="inferred from homology"/>
<dbReference type="InterPro" id="IPR013840">
    <property type="entry name" value="DNAligase_N"/>
</dbReference>
<dbReference type="Proteomes" id="UP000286235">
    <property type="component" value="Unassembled WGS sequence"/>
</dbReference>
<dbReference type="GO" id="GO:0006281">
    <property type="term" value="P:DNA repair"/>
    <property type="evidence" value="ECO:0007669"/>
    <property type="project" value="UniProtKB-KW"/>
</dbReference>
<dbReference type="PIRSF" id="PIRSF001604">
    <property type="entry name" value="LigA"/>
    <property type="match status" value="1"/>
</dbReference>
<dbReference type="EMBL" id="AZRV01000035">
    <property type="protein sequence ID" value="RKO61883.1"/>
    <property type="molecule type" value="Genomic_DNA"/>
</dbReference>
<keyword evidence="2 10" id="KW-0235">DNA replication</keyword>
<organism evidence="12 13">
    <name type="scientific">Caldibacillus debilis GB1</name>
    <dbReference type="NCBI Taxonomy" id="1339248"/>
    <lineage>
        <taxon>Bacteria</taxon>
        <taxon>Bacillati</taxon>
        <taxon>Bacillota</taxon>
        <taxon>Bacilli</taxon>
        <taxon>Bacillales</taxon>
        <taxon>Bacillaceae</taxon>
        <taxon>Caldibacillus</taxon>
    </lineage>
</organism>
<dbReference type="NCBIfam" id="TIGR00575">
    <property type="entry name" value="dnlj"/>
    <property type="match status" value="1"/>
</dbReference>
<feature type="binding site" evidence="10">
    <location>
        <position position="132"/>
    </location>
    <ligand>
        <name>NAD(+)</name>
        <dbReference type="ChEBI" id="CHEBI:57540"/>
    </ligand>
</feature>
<dbReference type="Pfam" id="PF00533">
    <property type="entry name" value="BRCT"/>
    <property type="match status" value="1"/>
</dbReference>
<evidence type="ECO:0000256" key="8">
    <source>
        <dbReference type="ARBA" id="ARBA00023211"/>
    </source>
</evidence>
<dbReference type="Pfam" id="PF03120">
    <property type="entry name" value="OB_DNA_ligase"/>
    <property type="match status" value="1"/>
</dbReference>
<gene>
    <name evidence="10" type="primary">ligA</name>
    <name evidence="12" type="ORF">Cdeb_01378</name>
</gene>
<evidence type="ECO:0000256" key="3">
    <source>
        <dbReference type="ARBA" id="ARBA00022723"/>
    </source>
</evidence>
<evidence type="ECO:0000259" key="11">
    <source>
        <dbReference type="PROSITE" id="PS50172"/>
    </source>
</evidence>
<keyword evidence="5 10" id="KW-0862">Zinc</keyword>
<comment type="similarity">
    <text evidence="10">Belongs to the NAD-dependent DNA ligase family. LigA subfamily.</text>
</comment>
<dbReference type="Pfam" id="PF01653">
    <property type="entry name" value="DNA_ligase_aden"/>
    <property type="match status" value="1"/>
</dbReference>
<dbReference type="SUPFAM" id="SSF52113">
    <property type="entry name" value="BRCT domain"/>
    <property type="match status" value="1"/>
</dbReference>
<dbReference type="SUPFAM" id="SSF56091">
    <property type="entry name" value="DNA ligase/mRNA capping enzyme, catalytic domain"/>
    <property type="match status" value="1"/>
</dbReference>
<dbReference type="InterPro" id="IPR004150">
    <property type="entry name" value="NAD_DNA_ligase_OB"/>
</dbReference>
<dbReference type="GO" id="GO:0046872">
    <property type="term" value="F:metal ion binding"/>
    <property type="evidence" value="ECO:0007669"/>
    <property type="project" value="UniProtKB-KW"/>
</dbReference>